<proteinExistence type="inferred from homology"/>
<dbReference type="GO" id="GO:0005829">
    <property type="term" value="C:cytosol"/>
    <property type="evidence" value="ECO:0007669"/>
    <property type="project" value="TreeGrafter"/>
</dbReference>
<dbReference type="CDD" id="cd05466">
    <property type="entry name" value="PBP2_LTTR_substrate"/>
    <property type="match status" value="1"/>
</dbReference>
<dbReference type="Pfam" id="PF00126">
    <property type="entry name" value="HTH_1"/>
    <property type="match status" value="1"/>
</dbReference>
<dbReference type="InterPro" id="IPR036390">
    <property type="entry name" value="WH_DNA-bd_sf"/>
</dbReference>
<evidence type="ECO:0000256" key="2">
    <source>
        <dbReference type="ARBA" id="ARBA00023015"/>
    </source>
</evidence>
<evidence type="ECO:0000313" key="6">
    <source>
        <dbReference type="EMBL" id="QMT02939.1"/>
    </source>
</evidence>
<dbReference type="InterPro" id="IPR036388">
    <property type="entry name" value="WH-like_DNA-bd_sf"/>
</dbReference>
<dbReference type="PRINTS" id="PR00039">
    <property type="entry name" value="HTHLYSR"/>
</dbReference>
<dbReference type="InterPro" id="IPR005119">
    <property type="entry name" value="LysR_subst-bd"/>
</dbReference>
<keyword evidence="2" id="KW-0805">Transcription regulation</keyword>
<dbReference type="FunFam" id="1.10.10.10:FF:000001">
    <property type="entry name" value="LysR family transcriptional regulator"/>
    <property type="match status" value="1"/>
</dbReference>
<feature type="domain" description="HTH lysR-type" evidence="5">
    <location>
        <begin position="4"/>
        <end position="61"/>
    </location>
</feature>
<dbReference type="Gene3D" id="3.40.190.290">
    <property type="match status" value="1"/>
</dbReference>
<dbReference type="SUPFAM" id="SSF46785">
    <property type="entry name" value="Winged helix' DNA-binding domain"/>
    <property type="match status" value="1"/>
</dbReference>
<dbReference type="Pfam" id="PF03466">
    <property type="entry name" value="LysR_substrate"/>
    <property type="match status" value="1"/>
</dbReference>
<evidence type="ECO:0000256" key="4">
    <source>
        <dbReference type="ARBA" id="ARBA00023163"/>
    </source>
</evidence>
<protein>
    <submittedName>
        <fullName evidence="6">LysR family transcriptional regulator</fullName>
    </submittedName>
</protein>
<gene>
    <name evidence="6" type="ORF">H1R19_07405</name>
</gene>
<dbReference type="PANTHER" id="PTHR30419">
    <property type="entry name" value="HTH-TYPE TRANSCRIPTIONAL REGULATOR YBHD"/>
    <property type="match status" value="1"/>
</dbReference>
<sequence length="303" mass="32344">MGVVDLHLVTYFVAVVDHGGITKAAQSLYISQPSLSQAIRTLEKRLGVTLFDRTGRRLELTDAGRKLDVAARRILADVERAKVKVDAVRELQAGRVDIVTYAAFSIDPIVNIVRLFRQRFPKLAVRVVAAEGPSGVLASLRSGEAEIGVLDSSAEHATFTAIPMTEQELVVAAPPELADGMPDTVPRAAIRAMPLVIDHSNQYTGTLFADLIDDAAGNVVVDCPLPSAVWSLVKKGTGATVLPRTVACHQLPGARHLALDPPLTRPWGLVVRSGLPSPAALAFISAAKVHSGVAPEPTEVRDW</sequence>
<keyword evidence="4" id="KW-0804">Transcription</keyword>
<keyword evidence="3" id="KW-0238">DNA-binding</keyword>
<name>A0A7D7LYG0_9ACTN</name>
<keyword evidence="7" id="KW-1185">Reference proteome</keyword>
<dbReference type="PROSITE" id="PS50931">
    <property type="entry name" value="HTH_LYSR"/>
    <property type="match status" value="1"/>
</dbReference>
<evidence type="ECO:0000313" key="7">
    <source>
        <dbReference type="Proteomes" id="UP000515663"/>
    </source>
</evidence>
<dbReference type="GO" id="GO:0003677">
    <property type="term" value="F:DNA binding"/>
    <property type="evidence" value="ECO:0007669"/>
    <property type="project" value="UniProtKB-KW"/>
</dbReference>
<organism evidence="6 7">
    <name type="scientific">Gordonia jinghuaiqii</name>
    <dbReference type="NCBI Taxonomy" id="2758710"/>
    <lineage>
        <taxon>Bacteria</taxon>
        <taxon>Bacillati</taxon>
        <taxon>Actinomycetota</taxon>
        <taxon>Actinomycetes</taxon>
        <taxon>Mycobacteriales</taxon>
        <taxon>Gordoniaceae</taxon>
        <taxon>Gordonia</taxon>
    </lineage>
</organism>
<dbReference type="Proteomes" id="UP000515663">
    <property type="component" value="Chromosome"/>
</dbReference>
<reference evidence="7" key="1">
    <citation type="submission" date="2020-07" db="EMBL/GenBank/DDBJ databases">
        <title>novel species isolated from the respiratory tract of Marmot.</title>
        <authorList>
            <person name="Zhang G."/>
        </authorList>
    </citation>
    <scope>NUCLEOTIDE SEQUENCE [LARGE SCALE GENOMIC DNA]</scope>
    <source>
        <strain evidence="7">686</strain>
    </source>
</reference>
<dbReference type="EMBL" id="CP059491">
    <property type="protein sequence ID" value="QMT02939.1"/>
    <property type="molecule type" value="Genomic_DNA"/>
</dbReference>
<dbReference type="InterPro" id="IPR000847">
    <property type="entry name" value="LysR_HTH_N"/>
</dbReference>
<dbReference type="AlphaFoldDB" id="A0A7D7LYG0"/>
<dbReference type="InterPro" id="IPR050950">
    <property type="entry name" value="HTH-type_LysR_regulators"/>
</dbReference>
<evidence type="ECO:0000256" key="3">
    <source>
        <dbReference type="ARBA" id="ARBA00023125"/>
    </source>
</evidence>
<evidence type="ECO:0000256" key="1">
    <source>
        <dbReference type="ARBA" id="ARBA00009437"/>
    </source>
</evidence>
<dbReference type="Gene3D" id="1.10.10.10">
    <property type="entry name" value="Winged helix-like DNA-binding domain superfamily/Winged helix DNA-binding domain"/>
    <property type="match status" value="1"/>
</dbReference>
<dbReference type="RefSeq" id="WP_188329910.1">
    <property type="nucleotide sequence ID" value="NZ_CP059491.1"/>
</dbReference>
<comment type="similarity">
    <text evidence="1">Belongs to the LysR transcriptional regulatory family.</text>
</comment>
<dbReference type="KEGG" id="gji:H1R19_07405"/>
<evidence type="ECO:0000259" key="5">
    <source>
        <dbReference type="PROSITE" id="PS50931"/>
    </source>
</evidence>
<dbReference type="GO" id="GO:0003700">
    <property type="term" value="F:DNA-binding transcription factor activity"/>
    <property type="evidence" value="ECO:0007669"/>
    <property type="project" value="InterPro"/>
</dbReference>
<accession>A0A7D7LYG0</accession>
<dbReference type="SUPFAM" id="SSF53850">
    <property type="entry name" value="Periplasmic binding protein-like II"/>
    <property type="match status" value="1"/>
</dbReference>